<dbReference type="GO" id="GO:0006269">
    <property type="term" value="P:DNA replication, synthesis of primer"/>
    <property type="evidence" value="ECO:0007669"/>
    <property type="project" value="TreeGrafter"/>
</dbReference>
<dbReference type="Gene3D" id="3.40.1360.10">
    <property type="match status" value="1"/>
</dbReference>
<dbReference type="InterPro" id="IPR006171">
    <property type="entry name" value="TOPRIM_dom"/>
</dbReference>
<proteinExistence type="predicted"/>
<dbReference type="PANTHER" id="PTHR30313">
    <property type="entry name" value="DNA PRIMASE"/>
    <property type="match status" value="1"/>
</dbReference>
<dbReference type="EMBL" id="HG934468">
    <property type="protein sequence ID" value="CDN31826.1"/>
    <property type="molecule type" value="Genomic_DNA"/>
</dbReference>
<sequence>MILTKTETQYLIEELTRHLSAQRDGGNKNLICRCPYCGKEGKFGIYIGKESQRKRQFMSHCFSCGRSNQTLGRLLEDIGRMDLAVTQTIDLEAELNPELLFPLEQDDEIDDSLGIVELPDFYRRTFSHPYLKNRGFSMDDYEYFPVGTTKGLNRRFDDYVIFPVIDEGDTVGYVARHIWSKDEIDSYNRKAKIRGEYQIRRFNNSTQNDFIKLLYNYDAVIEDETDTVIIVEGIFDVVALTRKLELYDSREIAVVATFGKKISNVQIYKLQSKGVKTVVLGYDGDAVEAIKQTASELASYFDVLIADIADPTKDWQDLTRAEIFEIFAHRLKTPLEYKLTKIQQR</sequence>
<dbReference type="PATRIC" id="fig|1433126.3.peg.1722"/>
<dbReference type="PANTHER" id="PTHR30313:SF2">
    <property type="entry name" value="DNA PRIMASE"/>
    <property type="match status" value="1"/>
</dbReference>
<dbReference type="STRING" id="1433126.BN938_1746"/>
<dbReference type="SUPFAM" id="SSF56731">
    <property type="entry name" value="DNA primase core"/>
    <property type="match status" value="1"/>
</dbReference>
<evidence type="ECO:0000313" key="2">
    <source>
        <dbReference type="EMBL" id="CDN31826.1"/>
    </source>
</evidence>
<dbReference type="Pfam" id="PF13155">
    <property type="entry name" value="Toprim_2"/>
    <property type="match status" value="1"/>
</dbReference>
<evidence type="ECO:0000259" key="1">
    <source>
        <dbReference type="PROSITE" id="PS50880"/>
    </source>
</evidence>
<gene>
    <name evidence="2" type="ORF">BN938_1746</name>
</gene>
<dbReference type="GO" id="GO:0005737">
    <property type="term" value="C:cytoplasm"/>
    <property type="evidence" value="ECO:0007669"/>
    <property type="project" value="TreeGrafter"/>
</dbReference>
<dbReference type="AlphaFoldDB" id="A0A060R8I8"/>
<dbReference type="PROSITE" id="PS50880">
    <property type="entry name" value="TOPRIM"/>
    <property type="match status" value="1"/>
</dbReference>
<name>A0A060R8I8_9BACT</name>
<dbReference type="KEGG" id="rbc:BN938_1746"/>
<dbReference type="Proteomes" id="UP000027616">
    <property type="component" value="Chromosome I"/>
</dbReference>
<feature type="domain" description="Toprim" evidence="1">
    <location>
        <begin position="226"/>
        <end position="311"/>
    </location>
</feature>
<dbReference type="OrthoDB" id="1007024at2"/>
<protein>
    <recommendedName>
        <fullName evidence="1">Toprim domain-containing protein</fullName>
    </recommendedName>
</protein>
<dbReference type="eggNOG" id="COG0358">
    <property type="taxonomic scope" value="Bacteria"/>
</dbReference>
<accession>A0A060R8I8</accession>
<dbReference type="HOGENOM" id="CLU_798459_0_0_10"/>
<organism evidence="2 3">
    <name type="scientific">Mucinivorans hirudinis</name>
    <dbReference type="NCBI Taxonomy" id="1433126"/>
    <lineage>
        <taxon>Bacteria</taxon>
        <taxon>Pseudomonadati</taxon>
        <taxon>Bacteroidota</taxon>
        <taxon>Bacteroidia</taxon>
        <taxon>Bacteroidales</taxon>
        <taxon>Rikenellaceae</taxon>
        <taxon>Mucinivorans</taxon>
    </lineage>
</organism>
<reference evidence="2 3" key="1">
    <citation type="journal article" date="2015" name="Genome Announc.">
        <title>Complete Genome Sequence of the Novel Leech Symbiont Mucinivorans hirudinis M3T.</title>
        <authorList>
            <person name="Nelson M.C."/>
            <person name="Bomar L."/>
            <person name="Graf J."/>
        </authorList>
    </citation>
    <scope>NUCLEOTIDE SEQUENCE [LARGE SCALE GENOMIC DNA]</scope>
    <source>
        <strain evidence="3">M3</strain>
    </source>
</reference>
<dbReference type="InterPro" id="IPR050219">
    <property type="entry name" value="DnaG_primase"/>
</dbReference>
<evidence type="ECO:0000313" key="3">
    <source>
        <dbReference type="Proteomes" id="UP000027616"/>
    </source>
</evidence>
<keyword evidence="3" id="KW-1185">Reference proteome</keyword>